<keyword evidence="7" id="KW-1185">Reference proteome</keyword>
<dbReference type="CDD" id="cd02808">
    <property type="entry name" value="GltS_FMN"/>
    <property type="match status" value="1"/>
</dbReference>
<evidence type="ECO:0000313" key="6">
    <source>
        <dbReference type="EMBL" id="MFC4623528.1"/>
    </source>
</evidence>
<reference evidence="7" key="1">
    <citation type="journal article" date="2019" name="Int. J. Syst. Evol. Microbiol.">
        <title>The Global Catalogue of Microorganisms (GCM) 10K type strain sequencing project: providing services to taxonomists for standard genome sequencing and annotation.</title>
        <authorList>
            <consortium name="The Broad Institute Genomics Platform"/>
            <consortium name="The Broad Institute Genome Sequencing Center for Infectious Disease"/>
            <person name="Wu L."/>
            <person name="Ma J."/>
        </authorList>
    </citation>
    <scope>NUCLEOTIDE SEQUENCE [LARGE SCALE GENOMIC DNA]</scope>
    <source>
        <strain evidence="7">JCM 11650</strain>
    </source>
</reference>
<dbReference type="InterPro" id="IPR024188">
    <property type="entry name" value="GltB"/>
</dbReference>
<dbReference type="PANTHER" id="PTHR43819">
    <property type="entry name" value="ARCHAEAL-TYPE GLUTAMATE SYNTHASE [NADPH]"/>
    <property type="match status" value="1"/>
</dbReference>
<dbReference type="PIRSF" id="PIRSF500060">
    <property type="entry name" value="UCP500060"/>
    <property type="match status" value="1"/>
</dbReference>
<protein>
    <submittedName>
        <fullName evidence="6">FMN-binding glutamate synthase family protein</fullName>
    </submittedName>
</protein>
<dbReference type="InterPro" id="IPR027283">
    <property type="entry name" value="YerD"/>
</dbReference>
<dbReference type="Pfam" id="PF01645">
    <property type="entry name" value="Glu_synthase"/>
    <property type="match status" value="1"/>
</dbReference>
<dbReference type="RefSeq" id="WP_377728097.1">
    <property type="nucleotide sequence ID" value="NZ_JBHSEW010000019.1"/>
</dbReference>
<evidence type="ECO:0000256" key="1">
    <source>
        <dbReference type="ARBA" id="ARBA00009716"/>
    </source>
</evidence>
<dbReference type="InterPro" id="IPR013785">
    <property type="entry name" value="Aldolase_TIM"/>
</dbReference>
<dbReference type="SUPFAM" id="SSF51395">
    <property type="entry name" value="FMN-linked oxidoreductases"/>
    <property type="match status" value="1"/>
</dbReference>
<evidence type="ECO:0000256" key="3">
    <source>
        <dbReference type="SAM" id="MobiDB-lite"/>
    </source>
</evidence>
<feature type="transmembrane region" description="Helical" evidence="4">
    <location>
        <begin position="12"/>
        <end position="32"/>
    </location>
</feature>
<keyword evidence="4" id="KW-1133">Transmembrane helix</keyword>
<proteinExistence type="inferred from homology"/>
<dbReference type="PIRSF" id="PIRSF006429">
    <property type="entry name" value="GOGAT_lg_2"/>
    <property type="match status" value="1"/>
</dbReference>
<name>A0ABV9GZ95_9BURK</name>
<evidence type="ECO:0000259" key="5">
    <source>
        <dbReference type="Pfam" id="PF01645"/>
    </source>
</evidence>
<sequence length="584" mass="63261">MSASSGRFTGLFPIRYTVMVLCVVGTIVGLGAAVAWGYWWWLLPVVLGGLAVIGLLDLRQTRHAVLRNYPVIGHMRFMLEYIRPEIRQYFIEGDHENLPFSRAQRSLVYQRSKGVSDSRPFGTLLDVSAPGYEWVNHSMLPTKLASQDFRVWIGGTPGQPLPGAEVCTQPYHASVFNISAMSFGALSANAVLALNLGARTGGFAHDTGEGSISKYHREHGGDLIWQIASGYFGCRNPDGTFSDEKFVENARDPQVKMIELKLSQGAKPGHGGMLLGAKVTPEIAAARGIPVGKDCISPPSHSAFSTPLELMHFIGRLRRLSGGKPVGIKLCIGHPWEWFAMVKAMLETDITPDFIVVDGAEGGTGAAPVEFTDHVGVPLQEGLILVHNTLVGVKLRERIKIGAAAKVITAFDIARMMALGADWCNAGRGFMLALGCIQAQTCHTGFCPTGVTTQDSLRQQALVVPDKAARVANFHRNTMHALMELVQAAGLHQPGEITAHHIVRRINDAEVHLLSQLIMQVRPGALLGSLHRQHRVFRLFWPLAKADSFQIAPPPLVPSAPKTSLAAQAAQRAKTEGAALSDSE</sequence>
<dbReference type="InterPro" id="IPR002932">
    <property type="entry name" value="Glu_synthdom"/>
</dbReference>
<accession>A0ABV9GZ95</accession>
<comment type="caution">
    <text evidence="6">The sequence shown here is derived from an EMBL/GenBank/DDBJ whole genome shotgun (WGS) entry which is preliminary data.</text>
</comment>
<evidence type="ECO:0000256" key="4">
    <source>
        <dbReference type="SAM" id="Phobius"/>
    </source>
</evidence>
<feature type="domain" description="Glutamate synthase" evidence="5">
    <location>
        <begin position="174"/>
        <end position="491"/>
    </location>
</feature>
<dbReference type="EMBL" id="JBHSEW010000019">
    <property type="protein sequence ID" value="MFC4623528.1"/>
    <property type="molecule type" value="Genomic_DNA"/>
</dbReference>
<dbReference type="Gene3D" id="3.20.20.70">
    <property type="entry name" value="Aldolase class I"/>
    <property type="match status" value="1"/>
</dbReference>
<gene>
    <name evidence="6" type="ORF">ACFO3A_15120</name>
</gene>
<keyword evidence="4" id="KW-0472">Membrane</keyword>
<evidence type="ECO:0000256" key="2">
    <source>
        <dbReference type="PIRNR" id="PIRNR006429"/>
    </source>
</evidence>
<evidence type="ECO:0000313" key="7">
    <source>
        <dbReference type="Proteomes" id="UP001595967"/>
    </source>
</evidence>
<organism evidence="6 7">
    <name type="scientific">Comamonas nitrativorans</name>
    <dbReference type="NCBI Taxonomy" id="108437"/>
    <lineage>
        <taxon>Bacteria</taxon>
        <taxon>Pseudomonadati</taxon>
        <taxon>Pseudomonadota</taxon>
        <taxon>Betaproteobacteria</taxon>
        <taxon>Burkholderiales</taxon>
        <taxon>Comamonadaceae</taxon>
        <taxon>Comamonas</taxon>
    </lineage>
</organism>
<dbReference type="PANTHER" id="PTHR43819:SF1">
    <property type="entry name" value="ARCHAEAL-TYPE GLUTAMATE SYNTHASE [NADPH]"/>
    <property type="match status" value="1"/>
</dbReference>
<feature type="region of interest" description="Disordered" evidence="3">
    <location>
        <begin position="560"/>
        <end position="584"/>
    </location>
</feature>
<dbReference type="Proteomes" id="UP001595967">
    <property type="component" value="Unassembled WGS sequence"/>
</dbReference>
<comment type="similarity">
    <text evidence="1 2">Belongs to the glutamate synthase family.</text>
</comment>
<keyword evidence="4" id="KW-0812">Transmembrane</keyword>